<sequence length="115" mass="12664">MSNYKIGLLISAVVVLLMSDLSSGFALRIYPGFAPRPSYQSARSQLVQDFQHPLAADSPRITPSQITPATLGQFGFKSMGNRRGGPLNNCSTYLECKSRLLSYLDVMMKMSNKGR</sequence>
<organism evidence="2 3">
    <name type="scientific">Hypsibius exemplaris</name>
    <name type="common">Freshwater tardigrade</name>
    <dbReference type="NCBI Taxonomy" id="2072580"/>
    <lineage>
        <taxon>Eukaryota</taxon>
        <taxon>Metazoa</taxon>
        <taxon>Ecdysozoa</taxon>
        <taxon>Tardigrada</taxon>
        <taxon>Eutardigrada</taxon>
        <taxon>Parachela</taxon>
        <taxon>Hypsibioidea</taxon>
        <taxon>Hypsibiidae</taxon>
        <taxon>Hypsibius</taxon>
    </lineage>
</organism>
<evidence type="ECO:0000256" key="1">
    <source>
        <dbReference type="SAM" id="SignalP"/>
    </source>
</evidence>
<name>A0A1W0WRU6_HYPEX</name>
<evidence type="ECO:0000313" key="2">
    <source>
        <dbReference type="EMBL" id="OQV17920.1"/>
    </source>
</evidence>
<dbReference type="AlphaFoldDB" id="A0A1W0WRU6"/>
<protein>
    <submittedName>
        <fullName evidence="2">Uncharacterized protein</fullName>
    </submittedName>
</protein>
<gene>
    <name evidence="2" type="ORF">BV898_08049</name>
</gene>
<comment type="caution">
    <text evidence="2">The sequence shown here is derived from an EMBL/GenBank/DDBJ whole genome shotgun (WGS) entry which is preliminary data.</text>
</comment>
<dbReference type="Proteomes" id="UP000192578">
    <property type="component" value="Unassembled WGS sequence"/>
</dbReference>
<accession>A0A1W0WRU6</accession>
<proteinExistence type="predicted"/>
<dbReference type="EMBL" id="MTYJ01000055">
    <property type="protein sequence ID" value="OQV17920.1"/>
    <property type="molecule type" value="Genomic_DNA"/>
</dbReference>
<keyword evidence="3" id="KW-1185">Reference proteome</keyword>
<reference evidence="3" key="1">
    <citation type="submission" date="2017-01" db="EMBL/GenBank/DDBJ databases">
        <title>Comparative genomics of anhydrobiosis in the tardigrade Hypsibius dujardini.</title>
        <authorList>
            <person name="Yoshida Y."/>
            <person name="Koutsovoulos G."/>
            <person name="Laetsch D."/>
            <person name="Stevens L."/>
            <person name="Kumar S."/>
            <person name="Horikawa D."/>
            <person name="Ishino K."/>
            <person name="Komine S."/>
            <person name="Tomita M."/>
            <person name="Blaxter M."/>
            <person name="Arakawa K."/>
        </authorList>
    </citation>
    <scope>NUCLEOTIDE SEQUENCE [LARGE SCALE GENOMIC DNA]</scope>
    <source>
        <strain evidence="3">Z151</strain>
    </source>
</reference>
<evidence type="ECO:0000313" key="3">
    <source>
        <dbReference type="Proteomes" id="UP000192578"/>
    </source>
</evidence>
<feature type="signal peptide" evidence="1">
    <location>
        <begin position="1"/>
        <end position="26"/>
    </location>
</feature>
<keyword evidence="1" id="KW-0732">Signal</keyword>
<dbReference type="OrthoDB" id="10568822at2759"/>
<feature type="chain" id="PRO_5012325530" evidence="1">
    <location>
        <begin position="27"/>
        <end position="115"/>
    </location>
</feature>